<feature type="modified residue" description="4-aspartylphosphate" evidence="16">
    <location>
        <position position="510"/>
    </location>
</feature>
<dbReference type="InterPro" id="IPR000014">
    <property type="entry name" value="PAS"/>
</dbReference>
<evidence type="ECO:0000256" key="7">
    <source>
        <dbReference type="ARBA" id="ARBA00022692"/>
    </source>
</evidence>
<evidence type="ECO:0000256" key="10">
    <source>
        <dbReference type="ARBA" id="ARBA00022840"/>
    </source>
</evidence>
<keyword evidence="7" id="KW-0812">Transmembrane</keyword>
<evidence type="ECO:0000259" key="19">
    <source>
        <dbReference type="PROSITE" id="PS50110"/>
    </source>
</evidence>
<evidence type="ECO:0000256" key="1">
    <source>
        <dbReference type="ARBA" id="ARBA00000085"/>
    </source>
</evidence>
<evidence type="ECO:0000256" key="6">
    <source>
        <dbReference type="ARBA" id="ARBA00022679"/>
    </source>
</evidence>
<dbReference type="SMART" id="SM00387">
    <property type="entry name" value="HATPase_c"/>
    <property type="match status" value="1"/>
</dbReference>
<organism evidence="20 21">
    <name type="scientific">Desulfobacter latus</name>
    <dbReference type="NCBI Taxonomy" id="2292"/>
    <lineage>
        <taxon>Bacteria</taxon>
        <taxon>Pseudomonadati</taxon>
        <taxon>Thermodesulfobacteriota</taxon>
        <taxon>Desulfobacteria</taxon>
        <taxon>Desulfobacterales</taxon>
        <taxon>Desulfobacteraceae</taxon>
        <taxon>Desulfobacter</taxon>
    </lineage>
</organism>
<dbReference type="Gene3D" id="1.10.287.130">
    <property type="match status" value="1"/>
</dbReference>
<evidence type="ECO:0000256" key="15">
    <source>
        <dbReference type="ARBA" id="ARBA00068150"/>
    </source>
</evidence>
<gene>
    <name evidence="20" type="ORF">HXW94_09175</name>
</gene>
<comment type="catalytic activity">
    <reaction evidence="1">
        <text>ATP + protein L-histidine = ADP + protein N-phospho-L-histidine.</text>
        <dbReference type="EC" id="2.7.13.3"/>
    </reaction>
</comment>
<dbReference type="InterPro" id="IPR036890">
    <property type="entry name" value="HATPase_C_sf"/>
</dbReference>
<keyword evidence="8" id="KW-0547">Nucleotide-binding</keyword>
<evidence type="ECO:0000256" key="13">
    <source>
        <dbReference type="ARBA" id="ARBA00023136"/>
    </source>
</evidence>
<reference evidence="20 21" key="1">
    <citation type="submission" date="2020-06" db="EMBL/GenBank/DDBJ databases">
        <title>High-quality draft genome of sulfate reducer Desulfobacter latus type strain AcrS2 isolated from marine sediment.</title>
        <authorList>
            <person name="Hoppe M."/>
            <person name="Larsen C.K."/>
            <person name="Marshall I.P.G."/>
            <person name="Schramm A."/>
            <person name="Marietou A.G."/>
        </authorList>
    </citation>
    <scope>NUCLEOTIDE SEQUENCE [LARGE SCALE GENOMIC DNA]</scope>
    <source>
        <strain evidence="20 21">AcRS2</strain>
    </source>
</reference>
<evidence type="ECO:0000256" key="3">
    <source>
        <dbReference type="ARBA" id="ARBA00012438"/>
    </source>
</evidence>
<dbReference type="AlphaFoldDB" id="A0A850SUW5"/>
<dbReference type="InterPro" id="IPR004358">
    <property type="entry name" value="Sig_transdc_His_kin-like_C"/>
</dbReference>
<dbReference type="FunFam" id="3.30.565.10:FF:000010">
    <property type="entry name" value="Sensor histidine kinase RcsC"/>
    <property type="match status" value="1"/>
</dbReference>
<evidence type="ECO:0000256" key="4">
    <source>
        <dbReference type="ARBA" id="ARBA00022475"/>
    </source>
</evidence>
<evidence type="ECO:0000259" key="18">
    <source>
        <dbReference type="PROSITE" id="PS50109"/>
    </source>
</evidence>
<accession>A0A850SUW5</accession>
<evidence type="ECO:0000256" key="5">
    <source>
        <dbReference type="ARBA" id="ARBA00022553"/>
    </source>
</evidence>
<feature type="coiled-coil region" evidence="17">
    <location>
        <begin position="19"/>
        <end position="74"/>
    </location>
</feature>
<dbReference type="Gene3D" id="3.30.450.20">
    <property type="entry name" value="PAS domain"/>
    <property type="match status" value="1"/>
</dbReference>
<dbReference type="SMART" id="SM00448">
    <property type="entry name" value="REC"/>
    <property type="match status" value="2"/>
</dbReference>
<evidence type="ECO:0000313" key="21">
    <source>
        <dbReference type="Proteomes" id="UP000553343"/>
    </source>
</evidence>
<dbReference type="Pfam" id="PF00512">
    <property type="entry name" value="HisKA"/>
    <property type="match status" value="1"/>
</dbReference>
<keyword evidence="17" id="KW-0175">Coiled coil</keyword>
<feature type="domain" description="Response regulatory" evidence="19">
    <location>
        <begin position="456"/>
        <end position="577"/>
    </location>
</feature>
<dbReference type="PROSITE" id="PS50110">
    <property type="entry name" value="RESPONSE_REGULATORY"/>
    <property type="match status" value="2"/>
</dbReference>
<sequence>METHRHNIKPEPDEKDLKIRQLTHEYKKLQQELELTNQGMIALHHELTQKATLLEKENEARKKAEKRLIKSRDQLRLITDSLPVLIGYLDKNMICRFMNKAWEEWYGTDLSTVLNKKFSQGIGTHGFNKMRPYLDRALSGRPVRHEDTLQFPNGVKRVFTAHYIPHLDDARRCLGFVILLENITQMKFMEQDLRTAKDQAEAASLAKSEFVANMSHEIRTPMNGIIGMTDLLLATALDDTQKRYAQVVKQSGDALLSLINDILDFSKIEAGRLDFEKLPFDLKTAIEDTAELQSLKAESKNLELACMVDPGLPDQVIGDPGRLRQVLVNLIGNAIKFTHEGQIDIIAVLEGQTDSYLKVRITVKDTGIGIPSNRREQLFLAFSQVDASTTRKYGGTGLGLAISKRLVEMMGGDIQVDSVVNQGSSFHFTAVYEKNNAPNKPDKSPPSVPRKIQGKRILVVDDNPLLRDMFRSYLAFLECPCDVSENGHEALLKLKTACRENNPFHIIMIDYVMPKMDGIALAREIRNDKEIGSVQLVLMASQSQVGDAALAQESGFSAYLTKPVKRVSLFECLEQISNPASQTARPDGDVPLTTRHTLSEFSEKKLNILVAEDNPINQELAYELLHTVAGHHVTMVDNGGDAITFLESNPCDLVLMDIQMPVLDGLSTTRLIRGKDSTVKNPRIPIIAMTAHAMKGDKEKCLAAGMDGYLPKPIQAEELFSSVLKILSERGIIKSDAFAIPEPEHPVSTKGVKTVEAKIPGGLFDKQSFLSLHAHNSPRIAMKLIEMFLKHYANALADVAAAVEQKDPKALNSKAHFLKGMVGNFSQLAHDQALVLEQIGGSKDLSGSRESLSQLSRTVEQLAWVLTEYATELERDDTP</sequence>
<dbReference type="Pfam" id="PF02518">
    <property type="entry name" value="HATPase_c"/>
    <property type="match status" value="1"/>
</dbReference>
<feature type="domain" description="Histidine kinase" evidence="18">
    <location>
        <begin position="213"/>
        <end position="434"/>
    </location>
</feature>
<dbReference type="Proteomes" id="UP000553343">
    <property type="component" value="Unassembled WGS sequence"/>
</dbReference>
<dbReference type="Pfam" id="PF08448">
    <property type="entry name" value="PAS_4"/>
    <property type="match status" value="1"/>
</dbReference>
<keyword evidence="13" id="KW-0472">Membrane</keyword>
<dbReference type="InterPro" id="IPR003594">
    <property type="entry name" value="HATPase_dom"/>
</dbReference>
<evidence type="ECO:0000256" key="2">
    <source>
        <dbReference type="ARBA" id="ARBA00004651"/>
    </source>
</evidence>
<dbReference type="EC" id="2.7.13.3" evidence="3"/>
<keyword evidence="21" id="KW-1185">Reference proteome</keyword>
<dbReference type="FunFam" id="1.10.287.130:FF:000002">
    <property type="entry name" value="Two-component osmosensing histidine kinase"/>
    <property type="match status" value="1"/>
</dbReference>
<evidence type="ECO:0000313" key="20">
    <source>
        <dbReference type="EMBL" id="NWH05154.1"/>
    </source>
</evidence>
<dbReference type="SUPFAM" id="SSF55874">
    <property type="entry name" value="ATPase domain of HSP90 chaperone/DNA topoisomerase II/histidine kinase"/>
    <property type="match status" value="1"/>
</dbReference>
<evidence type="ECO:0000256" key="14">
    <source>
        <dbReference type="ARBA" id="ARBA00064003"/>
    </source>
</evidence>
<dbReference type="Gene3D" id="3.30.565.10">
    <property type="entry name" value="Histidine kinase-like ATPase, C-terminal domain"/>
    <property type="match status" value="1"/>
</dbReference>
<keyword evidence="10" id="KW-0067">ATP-binding</keyword>
<dbReference type="SUPFAM" id="SSF47384">
    <property type="entry name" value="Homodimeric domain of signal transducing histidine kinase"/>
    <property type="match status" value="1"/>
</dbReference>
<evidence type="ECO:0000256" key="9">
    <source>
        <dbReference type="ARBA" id="ARBA00022777"/>
    </source>
</evidence>
<dbReference type="GO" id="GO:0005524">
    <property type="term" value="F:ATP binding"/>
    <property type="evidence" value="ECO:0007669"/>
    <property type="project" value="UniProtKB-KW"/>
</dbReference>
<feature type="modified residue" description="4-aspartylphosphate" evidence="16">
    <location>
        <position position="657"/>
    </location>
</feature>
<dbReference type="InterPro" id="IPR005467">
    <property type="entry name" value="His_kinase_dom"/>
</dbReference>
<dbReference type="GO" id="GO:0000155">
    <property type="term" value="F:phosphorelay sensor kinase activity"/>
    <property type="evidence" value="ECO:0007669"/>
    <property type="project" value="InterPro"/>
</dbReference>
<dbReference type="CDD" id="cd00082">
    <property type="entry name" value="HisKA"/>
    <property type="match status" value="1"/>
</dbReference>
<dbReference type="InterPro" id="IPR036641">
    <property type="entry name" value="HPT_dom_sf"/>
</dbReference>
<keyword evidence="6" id="KW-0808">Transferase</keyword>
<proteinExistence type="predicted"/>
<dbReference type="InterPro" id="IPR036097">
    <property type="entry name" value="HisK_dim/P_sf"/>
</dbReference>
<dbReference type="InterPro" id="IPR011006">
    <property type="entry name" value="CheY-like_superfamily"/>
</dbReference>
<keyword evidence="5 16" id="KW-0597">Phosphoprotein</keyword>
<dbReference type="SUPFAM" id="SSF52172">
    <property type="entry name" value="CheY-like"/>
    <property type="match status" value="2"/>
</dbReference>
<dbReference type="GO" id="GO:0005886">
    <property type="term" value="C:plasma membrane"/>
    <property type="evidence" value="ECO:0007669"/>
    <property type="project" value="UniProtKB-SubCell"/>
</dbReference>
<dbReference type="SUPFAM" id="SSF55785">
    <property type="entry name" value="PYP-like sensor domain (PAS domain)"/>
    <property type="match status" value="1"/>
</dbReference>
<evidence type="ECO:0000256" key="8">
    <source>
        <dbReference type="ARBA" id="ARBA00022741"/>
    </source>
</evidence>
<comment type="subcellular location">
    <subcellularLocation>
        <location evidence="2">Cell membrane</location>
        <topology evidence="2">Multi-pass membrane protein</topology>
    </subcellularLocation>
</comment>
<dbReference type="CDD" id="cd16922">
    <property type="entry name" value="HATPase_EvgS-ArcB-TorS-like"/>
    <property type="match status" value="1"/>
</dbReference>
<dbReference type="InterPro" id="IPR001789">
    <property type="entry name" value="Sig_transdc_resp-reg_receiver"/>
</dbReference>
<dbReference type="Pfam" id="PF00072">
    <property type="entry name" value="Response_reg"/>
    <property type="match status" value="2"/>
</dbReference>
<dbReference type="PROSITE" id="PS50109">
    <property type="entry name" value="HIS_KIN"/>
    <property type="match status" value="1"/>
</dbReference>
<dbReference type="Gene3D" id="1.20.120.160">
    <property type="entry name" value="HPT domain"/>
    <property type="match status" value="1"/>
</dbReference>
<keyword evidence="11" id="KW-1133">Transmembrane helix</keyword>
<dbReference type="InterPro" id="IPR013656">
    <property type="entry name" value="PAS_4"/>
</dbReference>
<dbReference type="CDD" id="cd17546">
    <property type="entry name" value="REC_hyHK_CKI1_RcsC-like"/>
    <property type="match status" value="2"/>
</dbReference>
<dbReference type="PRINTS" id="PR00344">
    <property type="entry name" value="BCTRLSENSOR"/>
</dbReference>
<evidence type="ECO:0000256" key="12">
    <source>
        <dbReference type="ARBA" id="ARBA00023012"/>
    </source>
</evidence>
<dbReference type="NCBIfam" id="TIGR00229">
    <property type="entry name" value="sensory_box"/>
    <property type="match status" value="1"/>
</dbReference>
<keyword evidence="12" id="KW-0902">Two-component regulatory system</keyword>
<evidence type="ECO:0000256" key="17">
    <source>
        <dbReference type="SAM" id="Coils"/>
    </source>
</evidence>
<dbReference type="PANTHER" id="PTHR45339:SF1">
    <property type="entry name" value="HYBRID SIGNAL TRANSDUCTION HISTIDINE KINASE J"/>
    <property type="match status" value="1"/>
</dbReference>
<comment type="subunit">
    <text evidence="14">At low DSF concentrations, interacts with RpfF.</text>
</comment>
<keyword evidence="4" id="KW-1003">Cell membrane</keyword>
<dbReference type="EMBL" id="JACADJ010000026">
    <property type="protein sequence ID" value="NWH05154.1"/>
    <property type="molecule type" value="Genomic_DNA"/>
</dbReference>
<feature type="domain" description="Response regulatory" evidence="19">
    <location>
        <begin position="607"/>
        <end position="727"/>
    </location>
</feature>
<dbReference type="InterPro" id="IPR003661">
    <property type="entry name" value="HisK_dim/P_dom"/>
</dbReference>
<evidence type="ECO:0000256" key="16">
    <source>
        <dbReference type="PROSITE-ProRule" id="PRU00169"/>
    </source>
</evidence>
<dbReference type="SMART" id="SM00388">
    <property type="entry name" value="HisKA"/>
    <property type="match status" value="1"/>
</dbReference>
<keyword evidence="9" id="KW-0418">Kinase</keyword>
<dbReference type="RefSeq" id="WP_178366611.1">
    <property type="nucleotide sequence ID" value="NZ_JACADJ010000026.1"/>
</dbReference>
<dbReference type="Gene3D" id="3.40.50.2300">
    <property type="match status" value="2"/>
</dbReference>
<protein>
    <recommendedName>
        <fullName evidence="15">Sensory/regulatory protein RpfC</fullName>
        <ecNumber evidence="3">2.7.13.3</ecNumber>
    </recommendedName>
</protein>
<dbReference type="SUPFAM" id="SSF47226">
    <property type="entry name" value="Histidine-containing phosphotransfer domain, HPT domain"/>
    <property type="match status" value="1"/>
</dbReference>
<dbReference type="PANTHER" id="PTHR45339">
    <property type="entry name" value="HYBRID SIGNAL TRANSDUCTION HISTIDINE KINASE J"/>
    <property type="match status" value="1"/>
</dbReference>
<evidence type="ECO:0000256" key="11">
    <source>
        <dbReference type="ARBA" id="ARBA00022989"/>
    </source>
</evidence>
<comment type="caution">
    <text evidence="20">The sequence shown here is derived from an EMBL/GenBank/DDBJ whole genome shotgun (WGS) entry which is preliminary data.</text>
</comment>
<name>A0A850SUW5_9BACT</name>
<dbReference type="InterPro" id="IPR035965">
    <property type="entry name" value="PAS-like_dom_sf"/>
</dbReference>